<evidence type="ECO:0000256" key="1">
    <source>
        <dbReference type="SAM" id="Phobius"/>
    </source>
</evidence>
<keyword evidence="1" id="KW-1133">Transmembrane helix</keyword>
<keyword evidence="1" id="KW-0812">Transmembrane</keyword>
<dbReference type="InterPro" id="IPR003594">
    <property type="entry name" value="HATPase_dom"/>
</dbReference>
<keyword evidence="3" id="KW-0547">Nucleotide-binding</keyword>
<feature type="transmembrane region" description="Helical" evidence="1">
    <location>
        <begin position="88"/>
        <end position="113"/>
    </location>
</feature>
<reference evidence="3 4" key="1">
    <citation type="submission" date="2018-02" db="EMBL/GenBank/DDBJ databases">
        <title>8 Nocardia nova and 1 Nocardia cyriacigeorgica strain used for evolution to TMP-SMX.</title>
        <authorList>
            <person name="Mehta H."/>
            <person name="Weng J."/>
            <person name="Shamoo Y."/>
        </authorList>
    </citation>
    <scope>NUCLEOTIDE SEQUENCE [LARGE SCALE GENOMIC DNA]</scope>
    <source>
        <strain evidence="3 4">MDA3139</strain>
    </source>
</reference>
<dbReference type="Proteomes" id="UP000239874">
    <property type="component" value="Unassembled WGS sequence"/>
</dbReference>
<dbReference type="InterPro" id="IPR036890">
    <property type="entry name" value="HATPase_C_sf"/>
</dbReference>
<dbReference type="Pfam" id="PF02518">
    <property type="entry name" value="HATPase_c"/>
    <property type="match status" value="1"/>
</dbReference>
<feature type="domain" description="Histidine kinase/HSP90-like ATPase" evidence="2">
    <location>
        <begin position="269"/>
        <end position="354"/>
    </location>
</feature>
<dbReference type="Gene3D" id="3.30.565.10">
    <property type="entry name" value="Histidine kinase-like ATPase, C-terminal domain"/>
    <property type="match status" value="1"/>
</dbReference>
<name>A0A2S6AMB7_9NOCA</name>
<evidence type="ECO:0000259" key="2">
    <source>
        <dbReference type="Pfam" id="PF02518"/>
    </source>
</evidence>
<feature type="transmembrane region" description="Helical" evidence="1">
    <location>
        <begin position="16"/>
        <end position="37"/>
    </location>
</feature>
<accession>A0A2S6AMB7</accession>
<proteinExistence type="predicted"/>
<keyword evidence="3" id="KW-0067">ATP-binding</keyword>
<organism evidence="3 4">
    <name type="scientific">Nocardia nova</name>
    <dbReference type="NCBI Taxonomy" id="37330"/>
    <lineage>
        <taxon>Bacteria</taxon>
        <taxon>Bacillati</taxon>
        <taxon>Actinomycetota</taxon>
        <taxon>Actinomycetes</taxon>
        <taxon>Mycobacteriales</taxon>
        <taxon>Nocardiaceae</taxon>
        <taxon>Nocardia</taxon>
    </lineage>
</organism>
<gene>
    <name evidence="3" type="ORF">C5E45_20035</name>
</gene>
<feature type="transmembrane region" description="Helical" evidence="1">
    <location>
        <begin position="49"/>
        <end position="68"/>
    </location>
</feature>
<dbReference type="AlphaFoldDB" id="A0A2S6AMB7"/>
<evidence type="ECO:0000313" key="3">
    <source>
        <dbReference type="EMBL" id="PPJ36346.1"/>
    </source>
</evidence>
<protein>
    <submittedName>
        <fullName evidence="3">ATP-binding protein</fullName>
    </submittedName>
</protein>
<dbReference type="SUPFAM" id="SSF55874">
    <property type="entry name" value="ATPase domain of HSP90 chaperone/DNA topoisomerase II/histidine kinase"/>
    <property type="match status" value="1"/>
</dbReference>
<comment type="caution">
    <text evidence="3">The sequence shown here is derived from an EMBL/GenBank/DDBJ whole genome shotgun (WGS) entry which is preliminary data.</text>
</comment>
<dbReference type="GO" id="GO:0005524">
    <property type="term" value="F:ATP binding"/>
    <property type="evidence" value="ECO:0007669"/>
    <property type="project" value="UniProtKB-KW"/>
</dbReference>
<sequence>MVLMAPTMMSQAKLMAPWWTIFAIAAVYGPPMMLGALSFHRDIVLIRRAAAASALGFIAAALSWPLAWDGQLLQVDAWISTIPGLAGLAAAVVWRPVWTLLALACAVVPVQLINHFCRAPGHNGVLIPDMMFATSFCLLYVCAALMAMRTGRLLDATRAEAHEAAAAAAAATARNVQRARFNALLHDWAMSTLLAAARGTNRREVRQQAQLALAKLEDVETEGTDTYTASAVAAHLRTAVADVDERLAVEIADIGDGTFPAEPVHVLGAAASEAVRNSVLHAGPDATRKVLLSLNDSRIDVVVADDGIGFDVARIAPHRLGLAVSIIERVRRLPGGAVDVSSEPGTGTTIHMSWQAVTR</sequence>
<evidence type="ECO:0000313" key="4">
    <source>
        <dbReference type="Proteomes" id="UP000239874"/>
    </source>
</evidence>
<feature type="transmembrane region" description="Helical" evidence="1">
    <location>
        <begin position="125"/>
        <end position="148"/>
    </location>
</feature>
<dbReference type="EMBL" id="PSZC01000014">
    <property type="protein sequence ID" value="PPJ36346.1"/>
    <property type="molecule type" value="Genomic_DNA"/>
</dbReference>
<keyword evidence="1" id="KW-0472">Membrane</keyword>